<reference evidence="6 7" key="1">
    <citation type="submission" date="2019-08" db="EMBL/GenBank/DDBJ databases">
        <title>Parahaliea maris sp. nov., isolated from the surface seawater.</title>
        <authorList>
            <person name="Liu Y."/>
        </authorList>
    </citation>
    <scope>NUCLEOTIDE SEQUENCE [LARGE SCALE GENOMIC DNA]</scope>
    <source>
        <strain evidence="6 7">HSLHS9</strain>
    </source>
</reference>
<comment type="caution">
    <text evidence="6">The sequence shown here is derived from an EMBL/GenBank/DDBJ whole genome shotgun (WGS) entry which is preliminary data.</text>
</comment>
<keyword evidence="2" id="KW-0238">DNA-binding</keyword>
<dbReference type="GO" id="GO:0003677">
    <property type="term" value="F:DNA binding"/>
    <property type="evidence" value="ECO:0007669"/>
    <property type="project" value="UniProtKB-KW"/>
</dbReference>
<sequence>MIRSVSRALDILELLNRRDSITALELARELAAPRATIYRILETLVAKGFIYQHESDNQFRLAQGVTSLSRGYTCELQLASVAKPLMKGLTERLAWPLSLAVISGSDLVVIENTDRFSPLAVEKFNVGHRMPVLRTASGLCLLAFSDAKRRAETLSLVGQASDNADNVLQSRLHTIRERGFARQQRSRGRVKITAVSVPVSGEEGRKRAALTLRFTEPAVSREILEKAIIPAMLHTAAEISAESGAVT</sequence>
<gene>
    <name evidence="6" type="ORF">FV139_07995</name>
</gene>
<dbReference type="PROSITE" id="PS51077">
    <property type="entry name" value="HTH_ICLR"/>
    <property type="match status" value="1"/>
</dbReference>
<keyword evidence="1" id="KW-0805">Transcription regulation</keyword>
<feature type="domain" description="IclR-ED" evidence="5">
    <location>
        <begin position="64"/>
        <end position="245"/>
    </location>
</feature>
<dbReference type="PANTHER" id="PTHR30136:SF23">
    <property type="entry name" value="DNA-BINDING TRANSCRIPTIONAL ACTIVATOR MHPR"/>
    <property type="match status" value="1"/>
</dbReference>
<dbReference type="Gene3D" id="1.10.10.10">
    <property type="entry name" value="Winged helix-like DNA-binding domain superfamily/Winged helix DNA-binding domain"/>
    <property type="match status" value="1"/>
</dbReference>
<evidence type="ECO:0000259" key="4">
    <source>
        <dbReference type="PROSITE" id="PS51077"/>
    </source>
</evidence>
<proteinExistence type="predicted"/>
<dbReference type="SMART" id="SM00346">
    <property type="entry name" value="HTH_ICLR"/>
    <property type="match status" value="1"/>
</dbReference>
<dbReference type="InterPro" id="IPR036390">
    <property type="entry name" value="WH_DNA-bd_sf"/>
</dbReference>
<dbReference type="PANTHER" id="PTHR30136">
    <property type="entry name" value="HELIX-TURN-HELIX TRANSCRIPTIONAL REGULATOR, ICLR FAMILY"/>
    <property type="match status" value="1"/>
</dbReference>
<dbReference type="Pfam" id="PF01614">
    <property type="entry name" value="IclR_C"/>
    <property type="match status" value="1"/>
</dbReference>
<evidence type="ECO:0000256" key="1">
    <source>
        <dbReference type="ARBA" id="ARBA00023015"/>
    </source>
</evidence>
<dbReference type="EMBL" id="VRZA01000002">
    <property type="protein sequence ID" value="TXS95797.1"/>
    <property type="molecule type" value="Genomic_DNA"/>
</dbReference>
<evidence type="ECO:0000259" key="5">
    <source>
        <dbReference type="PROSITE" id="PS51078"/>
    </source>
</evidence>
<dbReference type="InterPro" id="IPR014757">
    <property type="entry name" value="Tscrpt_reg_IclR_C"/>
</dbReference>
<dbReference type="Pfam" id="PF09339">
    <property type="entry name" value="HTH_IclR"/>
    <property type="match status" value="1"/>
</dbReference>
<dbReference type="SUPFAM" id="SSF46785">
    <property type="entry name" value="Winged helix' DNA-binding domain"/>
    <property type="match status" value="1"/>
</dbReference>
<dbReference type="AlphaFoldDB" id="A0A5C9A8A7"/>
<name>A0A5C9A8A7_9GAMM</name>
<dbReference type="InterPro" id="IPR050707">
    <property type="entry name" value="HTH_MetabolicPath_Reg"/>
</dbReference>
<dbReference type="InterPro" id="IPR036388">
    <property type="entry name" value="WH-like_DNA-bd_sf"/>
</dbReference>
<evidence type="ECO:0000313" key="7">
    <source>
        <dbReference type="Proteomes" id="UP000321039"/>
    </source>
</evidence>
<dbReference type="Proteomes" id="UP000321039">
    <property type="component" value="Unassembled WGS sequence"/>
</dbReference>
<dbReference type="RefSeq" id="WP_148067830.1">
    <property type="nucleotide sequence ID" value="NZ_VRZA01000002.1"/>
</dbReference>
<dbReference type="InterPro" id="IPR029016">
    <property type="entry name" value="GAF-like_dom_sf"/>
</dbReference>
<keyword evidence="3" id="KW-0804">Transcription</keyword>
<keyword evidence="7" id="KW-1185">Reference proteome</keyword>
<dbReference type="GO" id="GO:0003700">
    <property type="term" value="F:DNA-binding transcription factor activity"/>
    <property type="evidence" value="ECO:0007669"/>
    <property type="project" value="TreeGrafter"/>
</dbReference>
<dbReference type="Gene3D" id="3.30.450.40">
    <property type="match status" value="1"/>
</dbReference>
<evidence type="ECO:0000256" key="2">
    <source>
        <dbReference type="ARBA" id="ARBA00023125"/>
    </source>
</evidence>
<dbReference type="SUPFAM" id="SSF55781">
    <property type="entry name" value="GAF domain-like"/>
    <property type="match status" value="1"/>
</dbReference>
<dbReference type="GO" id="GO:0045892">
    <property type="term" value="P:negative regulation of DNA-templated transcription"/>
    <property type="evidence" value="ECO:0007669"/>
    <property type="project" value="TreeGrafter"/>
</dbReference>
<accession>A0A5C9A8A7</accession>
<organism evidence="6 7">
    <name type="scientific">Parahaliea maris</name>
    <dbReference type="NCBI Taxonomy" id="2716870"/>
    <lineage>
        <taxon>Bacteria</taxon>
        <taxon>Pseudomonadati</taxon>
        <taxon>Pseudomonadota</taxon>
        <taxon>Gammaproteobacteria</taxon>
        <taxon>Cellvibrionales</taxon>
        <taxon>Halieaceae</taxon>
        <taxon>Parahaliea</taxon>
    </lineage>
</organism>
<dbReference type="PROSITE" id="PS51078">
    <property type="entry name" value="ICLR_ED"/>
    <property type="match status" value="1"/>
</dbReference>
<dbReference type="InterPro" id="IPR005471">
    <property type="entry name" value="Tscrpt_reg_IclR_N"/>
</dbReference>
<protein>
    <submittedName>
        <fullName evidence="6">Helix-turn-helix domain-containing protein</fullName>
    </submittedName>
</protein>
<evidence type="ECO:0000313" key="6">
    <source>
        <dbReference type="EMBL" id="TXS95797.1"/>
    </source>
</evidence>
<feature type="domain" description="HTH iclR-type" evidence="4">
    <location>
        <begin position="2"/>
        <end position="63"/>
    </location>
</feature>
<evidence type="ECO:0000256" key="3">
    <source>
        <dbReference type="ARBA" id="ARBA00023163"/>
    </source>
</evidence>